<evidence type="ECO:0000259" key="6">
    <source>
        <dbReference type="PROSITE" id="PS50893"/>
    </source>
</evidence>
<evidence type="ECO:0000256" key="4">
    <source>
        <dbReference type="ARBA" id="ARBA00022967"/>
    </source>
</evidence>
<keyword evidence="2" id="KW-0547">Nucleotide-binding</keyword>
<evidence type="ECO:0000313" key="8">
    <source>
        <dbReference type="Proteomes" id="UP001595692"/>
    </source>
</evidence>
<dbReference type="EMBL" id="JBHSAF010000001">
    <property type="protein sequence ID" value="MFC3912458.1"/>
    <property type="molecule type" value="Genomic_DNA"/>
</dbReference>
<keyword evidence="3 7" id="KW-0067">ATP-binding</keyword>
<name>A0ABV8CK77_9GAMM</name>
<comment type="function">
    <text evidence="5">Part of the ABC transporter complex HmuTUV involved in hemin import. Responsible for energy coupling to the transport system.</text>
</comment>
<feature type="domain" description="ABC transporter" evidence="6">
    <location>
        <begin position="2"/>
        <end position="235"/>
    </location>
</feature>
<dbReference type="InterPro" id="IPR003593">
    <property type="entry name" value="AAA+_ATPase"/>
</dbReference>
<keyword evidence="8" id="KW-1185">Reference proteome</keyword>
<dbReference type="SUPFAM" id="SSF52540">
    <property type="entry name" value="P-loop containing nucleoside triphosphate hydrolases"/>
    <property type="match status" value="1"/>
</dbReference>
<dbReference type="RefSeq" id="WP_377150564.1">
    <property type="nucleotide sequence ID" value="NZ_JBHSAF010000001.1"/>
</dbReference>
<dbReference type="InterPro" id="IPR027417">
    <property type="entry name" value="P-loop_NTPase"/>
</dbReference>
<evidence type="ECO:0000256" key="5">
    <source>
        <dbReference type="ARBA" id="ARBA00037066"/>
    </source>
</evidence>
<comment type="caution">
    <text evidence="7">The sequence shown here is derived from an EMBL/GenBank/DDBJ whole genome shotgun (WGS) entry which is preliminary data.</text>
</comment>
<dbReference type="PROSITE" id="PS00211">
    <property type="entry name" value="ABC_TRANSPORTER_1"/>
    <property type="match status" value="1"/>
</dbReference>
<dbReference type="PROSITE" id="PS50893">
    <property type="entry name" value="ABC_TRANSPORTER_2"/>
    <property type="match status" value="1"/>
</dbReference>
<evidence type="ECO:0000256" key="1">
    <source>
        <dbReference type="ARBA" id="ARBA00022448"/>
    </source>
</evidence>
<accession>A0ABV8CK77</accession>
<evidence type="ECO:0000313" key="7">
    <source>
        <dbReference type="EMBL" id="MFC3912458.1"/>
    </source>
</evidence>
<evidence type="ECO:0000256" key="2">
    <source>
        <dbReference type="ARBA" id="ARBA00022741"/>
    </source>
</evidence>
<keyword evidence="1" id="KW-0813">Transport</keyword>
<reference evidence="8" key="1">
    <citation type="journal article" date="2019" name="Int. J. Syst. Evol. Microbiol.">
        <title>The Global Catalogue of Microorganisms (GCM) 10K type strain sequencing project: providing services to taxonomists for standard genome sequencing and annotation.</title>
        <authorList>
            <consortium name="The Broad Institute Genomics Platform"/>
            <consortium name="The Broad Institute Genome Sequencing Center for Infectious Disease"/>
            <person name="Wu L."/>
            <person name="Ma J."/>
        </authorList>
    </citation>
    <scope>NUCLEOTIDE SEQUENCE [LARGE SCALE GENOMIC DNA]</scope>
    <source>
        <strain evidence="8">CCUG 54939</strain>
    </source>
</reference>
<sequence length="253" mass="27373">MIELDGLEVAHRLAPLSLRWEQPALVALIGPNGSGKSTLLHAAGGVLPARGKVLIESTDLLALDVRAAAHIRAMLPQRLPHLISMPTQEVVRLGLCVHGASESAALPVWQHLMARLELTPLLARDFTLLSGGEQQRVLIAKTMLQIWPTLNPAARLLLLDEPLAGLDWHHQLQVLALLRELVEAGIHVICALHDFNLALGHADALVCLQHGTLVRAGAMTQLDGTLLADVFKVQTRKLQADGLQLYLPIGITL</sequence>
<gene>
    <name evidence="7" type="ORF">ACFOSS_03120</name>
</gene>
<organism evidence="7 8">
    <name type="scientific">Pseudaeromonas sharmana</name>
    <dbReference type="NCBI Taxonomy" id="328412"/>
    <lineage>
        <taxon>Bacteria</taxon>
        <taxon>Pseudomonadati</taxon>
        <taxon>Pseudomonadota</taxon>
        <taxon>Gammaproteobacteria</taxon>
        <taxon>Aeromonadales</taxon>
        <taxon>Aeromonadaceae</taxon>
        <taxon>Pseudaeromonas</taxon>
    </lineage>
</organism>
<dbReference type="Pfam" id="PF00005">
    <property type="entry name" value="ABC_tran"/>
    <property type="match status" value="1"/>
</dbReference>
<protein>
    <submittedName>
        <fullName evidence="7">ATP-binding cassette domain-containing protein</fullName>
    </submittedName>
</protein>
<dbReference type="GO" id="GO:0005524">
    <property type="term" value="F:ATP binding"/>
    <property type="evidence" value="ECO:0007669"/>
    <property type="project" value="UniProtKB-KW"/>
</dbReference>
<dbReference type="InterPro" id="IPR003439">
    <property type="entry name" value="ABC_transporter-like_ATP-bd"/>
</dbReference>
<dbReference type="InterPro" id="IPR017871">
    <property type="entry name" value="ABC_transporter-like_CS"/>
</dbReference>
<dbReference type="PANTHER" id="PTHR42794:SF1">
    <property type="entry name" value="HEMIN IMPORT ATP-BINDING PROTEIN HMUV"/>
    <property type="match status" value="1"/>
</dbReference>
<dbReference type="SMART" id="SM00382">
    <property type="entry name" value="AAA"/>
    <property type="match status" value="1"/>
</dbReference>
<dbReference type="Proteomes" id="UP001595692">
    <property type="component" value="Unassembled WGS sequence"/>
</dbReference>
<keyword evidence="4" id="KW-1278">Translocase</keyword>
<dbReference type="PANTHER" id="PTHR42794">
    <property type="entry name" value="HEMIN IMPORT ATP-BINDING PROTEIN HMUV"/>
    <property type="match status" value="1"/>
</dbReference>
<evidence type="ECO:0000256" key="3">
    <source>
        <dbReference type="ARBA" id="ARBA00022840"/>
    </source>
</evidence>
<proteinExistence type="predicted"/>
<dbReference type="Gene3D" id="3.40.50.300">
    <property type="entry name" value="P-loop containing nucleotide triphosphate hydrolases"/>
    <property type="match status" value="1"/>
</dbReference>